<dbReference type="PROSITE" id="PS51318">
    <property type="entry name" value="TAT"/>
    <property type="match status" value="1"/>
</dbReference>
<evidence type="ECO:0000313" key="2">
    <source>
        <dbReference type="EMBL" id="KLU67099.1"/>
    </source>
</evidence>
<dbReference type="InterPro" id="IPR051918">
    <property type="entry name" value="STPP_CPPED1"/>
</dbReference>
<dbReference type="EMBL" id="LDZY01000003">
    <property type="protein sequence ID" value="KLU67099.1"/>
    <property type="molecule type" value="Genomic_DNA"/>
</dbReference>
<dbReference type="PATRIC" id="fig|476652.3.peg.1063"/>
<evidence type="ECO:0000313" key="3">
    <source>
        <dbReference type="Proteomes" id="UP000036356"/>
    </source>
</evidence>
<dbReference type="InterPro" id="IPR006311">
    <property type="entry name" value="TAT_signal"/>
</dbReference>
<dbReference type="Gene3D" id="3.60.21.10">
    <property type="match status" value="1"/>
</dbReference>
<dbReference type="PANTHER" id="PTHR43143">
    <property type="entry name" value="METALLOPHOSPHOESTERASE, CALCINEURIN SUPERFAMILY"/>
    <property type="match status" value="1"/>
</dbReference>
<dbReference type="GO" id="GO:0016787">
    <property type="term" value="F:hydrolase activity"/>
    <property type="evidence" value="ECO:0007669"/>
    <property type="project" value="UniProtKB-KW"/>
</dbReference>
<protein>
    <submittedName>
        <fullName evidence="2">Putative metallophosphoesterase</fullName>
        <ecNumber evidence="2">3.1.-.-</ecNumber>
    </submittedName>
</protein>
<name>A0A0J1FUI6_9FIRM</name>
<evidence type="ECO:0000259" key="1">
    <source>
        <dbReference type="Pfam" id="PF00149"/>
    </source>
</evidence>
<dbReference type="AlphaFoldDB" id="A0A0J1FUI6"/>
<proteinExistence type="predicted"/>
<dbReference type="Pfam" id="PF00149">
    <property type="entry name" value="Metallophos"/>
    <property type="match status" value="1"/>
</dbReference>
<accession>A0A0J1FUI6</accession>
<dbReference type="RefSeq" id="WP_053006285.1">
    <property type="nucleotide sequence ID" value="NZ_LDZY01000003.1"/>
</dbReference>
<dbReference type="Proteomes" id="UP000036356">
    <property type="component" value="Unassembled WGS sequence"/>
</dbReference>
<dbReference type="InterPro" id="IPR029052">
    <property type="entry name" value="Metallo-depent_PP-like"/>
</dbReference>
<reference evidence="2 3" key="1">
    <citation type="submission" date="2015-06" db="EMBL/GenBank/DDBJ databases">
        <title>Draft genome of the moderately acidophilic sulfate reducer Candidatus Desulfosporosinus acididurans strain M1.</title>
        <authorList>
            <person name="Poehlein A."/>
            <person name="Petzsch P."/>
            <person name="Johnson B.D."/>
            <person name="Schloemann M."/>
            <person name="Daniel R."/>
            <person name="Muehling M."/>
        </authorList>
    </citation>
    <scope>NUCLEOTIDE SEQUENCE [LARGE SCALE GENOMIC DNA]</scope>
    <source>
        <strain evidence="2 3">M1</strain>
    </source>
</reference>
<sequence length="338" mass="38931">MPTRRDFLKCLAGLGVGTLLSWNVMLPKAAISKSLGTEEWTDNQNTKLSFVVVSDIHIGRMNAINHFSALLEDNFNSKPDAMVVVGDLGDGVPWDYRLLSSELSRHKLEINYPIYWTIGNHEFYGSFYRNGHWSPRTFPNRETDAQAINRFLTFAKRDKVYGDTWIKDYHFIFLGTERSRMSNRRYMDSAFLSDAQLDWLENTLKLDRTPNKPVFVFLHQPIPYAALGGFQRGYVLQWQRLNDILARYPGVILFNGHTHYKIDYNTMVSEENYAIVNSSSLAYPIDRNRRHILKSAPGLVVEVYAEKVVIKGREYLKPDWIEGAEITVAENTTPPKIV</sequence>
<dbReference type="STRING" id="476652.DEAC_c10330"/>
<organism evidence="2 3">
    <name type="scientific">Desulfosporosinus acididurans</name>
    <dbReference type="NCBI Taxonomy" id="476652"/>
    <lineage>
        <taxon>Bacteria</taxon>
        <taxon>Bacillati</taxon>
        <taxon>Bacillota</taxon>
        <taxon>Clostridia</taxon>
        <taxon>Eubacteriales</taxon>
        <taxon>Desulfitobacteriaceae</taxon>
        <taxon>Desulfosporosinus</taxon>
    </lineage>
</organism>
<dbReference type="InterPro" id="IPR004843">
    <property type="entry name" value="Calcineurin-like_PHP"/>
</dbReference>
<gene>
    <name evidence="2" type="ORF">DEAC_c10330</name>
</gene>
<dbReference type="EC" id="3.1.-.-" evidence="2"/>
<feature type="domain" description="Calcineurin-like phosphoesterase" evidence="1">
    <location>
        <begin position="49"/>
        <end position="260"/>
    </location>
</feature>
<keyword evidence="2" id="KW-0378">Hydrolase</keyword>
<dbReference type="SUPFAM" id="SSF56300">
    <property type="entry name" value="Metallo-dependent phosphatases"/>
    <property type="match status" value="1"/>
</dbReference>
<dbReference type="PANTHER" id="PTHR43143:SF4">
    <property type="entry name" value="CALCINEURIN-LIKE PHOSPHOESTERASE DOMAIN-CONTAINING PROTEIN"/>
    <property type="match status" value="1"/>
</dbReference>
<comment type="caution">
    <text evidence="2">The sequence shown here is derived from an EMBL/GenBank/DDBJ whole genome shotgun (WGS) entry which is preliminary data.</text>
</comment>
<keyword evidence="3" id="KW-1185">Reference proteome</keyword>